<keyword evidence="4" id="KW-0456">Lyase</keyword>
<evidence type="ECO:0000256" key="4">
    <source>
        <dbReference type="ARBA" id="ARBA00023239"/>
    </source>
</evidence>
<reference evidence="8 9" key="1">
    <citation type="submission" date="2018-03" db="EMBL/GenBank/DDBJ databases">
        <title>Genomic Encyclopedia of Archaeal and Bacterial Type Strains, Phase II (KMG-II): from individual species to whole genera.</title>
        <authorList>
            <person name="Goeker M."/>
        </authorList>
    </citation>
    <scope>NUCLEOTIDE SEQUENCE [LARGE SCALE GENOMIC DNA]</scope>
    <source>
        <strain evidence="8 9">DSM 45211</strain>
    </source>
</reference>
<dbReference type="Gene3D" id="3.40.640.10">
    <property type="entry name" value="Type I PLP-dependent aspartate aminotransferase-like (Major domain)"/>
    <property type="match status" value="1"/>
</dbReference>
<comment type="similarity">
    <text evidence="2">Belongs to the threonine aldolase family.</text>
</comment>
<dbReference type="PANTHER" id="PTHR48097:SF9">
    <property type="entry name" value="L-THREONINE ALDOLASE"/>
    <property type="match status" value="1"/>
</dbReference>
<evidence type="ECO:0000256" key="3">
    <source>
        <dbReference type="ARBA" id="ARBA00022898"/>
    </source>
</evidence>
<evidence type="ECO:0000256" key="5">
    <source>
        <dbReference type="PIRSR" id="PIRSR017617-1"/>
    </source>
</evidence>
<evidence type="ECO:0000313" key="9">
    <source>
        <dbReference type="Proteomes" id="UP000243528"/>
    </source>
</evidence>
<dbReference type="Gene3D" id="3.90.1150.10">
    <property type="entry name" value="Aspartate Aminotransferase, domain 1"/>
    <property type="match status" value="1"/>
</dbReference>
<dbReference type="InterPro" id="IPR023603">
    <property type="entry name" value="Low_specificity_L-TA-like"/>
</dbReference>
<dbReference type="GO" id="GO:0008732">
    <property type="term" value="F:L-allo-threonine aldolase activity"/>
    <property type="evidence" value="ECO:0007669"/>
    <property type="project" value="TreeGrafter"/>
</dbReference>
<dbReference type="InterPro" id="IPR015422">
    <property type="entry name" value="PyrdxlP-dep_Trfase_small"/>
</dbReference>
<protein>
    <submittedName>
        <fullName evidence="8">L-threonine aldolase</fullName>
    </submittedName>
</protein>
<feature type="compositionally biased region" description="Gly residues" evidence="6">
    <location>
        <begin position="8"/>
        <end position="18"/>
    </location>
</feature>
<dbReference type="InterPro" id="IPR015421">
    <property type="entry name" value="PyrdxlP-dep_Trfase_major"/>
</dbReference>
<comment type="cofactor">
    <cofactor evidence="1">
        <name>pyridoxal 5'-phosphate</name>
        <dbReference type="ChEBI" id="CHEBI:597326"/>
    </cofactor>
</comment>
<dbReference type="InterPro" id="IPR015424">
    <property type="entry name" value="PyrdxlP-dep_Trfase"/>
</dbReference>
<feature type="domain" description="Aromatic amino acid beta-eliminating lyase/threonine aldolase" evidence="7">
    <location>
        <begin position="32"/>
        <end position="315"/>
    </location>
</feature>
<proteinExistence type="inferred from homology"/>
<dbReference type="AlphaFoldDB" id="A0A2P8DEB0"/>
<dbReference type="Proteomes" id="UP000243528">
    <property type="component" value="Unassembled WGS sequence"/>
</dbReference>
<dbReference type="InterPro" id="IPR001597">
    <property type="entry name" value="ArAA_b-elim_lyase/Thr_aldolase"/>
</dbReference>
<feature type="modified residue" description="N6-(pyridoxal phosphate)lysine" evidence="5">
    <location>
        <position position="229"/>
    </location>
</feature>
<dbReference type="GO" id="GO:0005829">
    <property type="term" value="C:cytosol"/>
    <property type="evidence" value="ECO:0007669"/>
    <property type="project" value="TreeGrafter"/>
</dbReference>
<evidence type="ECO:0000313" key="8">
    <source>
        <dbReference type="EMBL" id="PSK95548.1"/>
    </source>
</evidence>
<evidence type="ECO:0000259" key="7">
    <source>
        <dbReference type="Pfam" id="PF01212"/>
    </source>
</evidence>
<sequence>MPRARTPNGGGITRGPCGGAAAQDTYPDRVIDLRSDTVTRPTKGMLDAMAAAPTGDDVYDEDPSVRALEERTAELLGHEAGLFTVSGSLANMLGVRAWVAPGRELLCEAQAHVVRAELGGHSAWHGVTTRTWTHDRGGVDLEAVRRLMTPDAGPYLVSTAAIAVENTHNFAGGTVHPLGELAALRELVGGTGVRLHLDGARLWNAQVASGTPAGEYARLFDTVSVCLSKGLGAPVGSVLVGPADVIAEARVWRKRMGAGWRQAGVLAAAGSYALDHHVERMRDDHANARLIAATVADAAPSVVDPARVETNIVLLDVGESAHRLVEEARAEGVLTGIVGPGLVRVITHLDVGADDARRAAEVLARLAES</sequence>
<dbReference type="Pfam" id="PF01212">
    <property type="entry name" value="Beta_elim_lyase"/>
    <property type="match status" value="1"/>
</dbReference>
<keyword evidence="3" id="KW-0663">Pyridoxal phosphate</keyword>
<name>A0A2P8DEB0_9ACTN</name>
<evidence type="ECO:0000256" key="6">
    <source>
        <dbReference type="SAM" id="MobiDB-lite"/>
    </source>
</evidence>
<dbReference type="FunFam" id="3.40.640.10:FF:000030">
    <property type="entry name" value="Low-specificity L-threonine aldolase"/>
    <property type="match status" value="1"/>
</dbReference>
<organism evidence="8 9">
    <name type="scientific">Haloactinopolyspora alba</name>
    <dbReference type="NCBI Taxonomy" id="648780"/>
    <lineage>
        <taxon>Bacteria</taxon>
        <taxon>Bacillati</taxon>
        <taxon>Actinomycetota</taxon>
        <taxon>Actinomycetes</taxon>
        <taxon>Jiangellales</taxon>
        <taxon>Jiangellaceae</taxon>
        <taxon>Haloactinopolyspora</taxon>
    </lineage>
</organism>
<feature type="region of interest" description="Disordered" evidence="6">
    <location>
        <begin position="1"/>
        <end position="26"/>
    </location>
</feature>
<dbReference type="PIRSF" id="PIRSF017617">
    <property type="entry name" value="Thr_aldolase"/>
    <property type="match status" value="1"/>
</dbReference>
<accession>A0A2P8DEB0</accession>
<dbReference type="GO" id="GO:0006567">
    <property type="term" value="P:L-threonine catabolic process"/>
    <property type="evidence" value="ECO:0007669"/>
    <property type="project" value="TreeGrafter"/>
</dbReference>
<comment type="caution">
    <text evidence="8">The sequence shown here is derived from an EMBL/GenBank/DDBJ whole genome shotgun (WGS) entry which is preliminary data.</text>
</comment>
<dbReference type="PANTHER" id="PTHR48097">
    <property type="entry name" value="L-THREONINE ALDOLASE-RELATED"/>
    <property type="match status" value="1"/>
</dbReference>
<dbReference type="SUPFAM" id="SSF53383">
    <property type="entry name" value="PLP-dependent transferases"/>
    <property type="match status" value="1"/>
</dbReference>
<dbReference type="NCBIfam" id="NF041359">
    <property type="entry name" value="GntG_guanitoxin"/>
    <property type="match status" value="1"/>
</dbReference>
<gene>
    <name evidence="8" type="ORF">CLV30_12917</name>
</gene>
<evidence type="ECO:0000256" key="2">
    <source>
        <dbReference type="ARBA" id="ARBA00006966"/>
    </source>
</evidence>
<keyword evidence="9" id="KW-1185">Reference proteome</keyword>
<evidence type="ECO:0000256" key="1">
    <source>
        <dbReference type="ARBA" id="ARBA00001933"/>
    </source>
</evidence>
<dbReference type="GO" id="GO:0006545">
    <property type="term" value="P:glycine biosynthetic process"/>
    <property type="evidence" value="ECO:0007669"/>
    <property type="project" value="TreeGrafter"/>
</dbReference>
<dbReference type="EMBL" id="PYGE01000029">
    <property type="protein sequence ID" value="PSK95548.1"/>
    <property type="molecule type" value="Genomic_DNA"/>
</dbReference>